<dbReference type="InterPro" id="IPR036515">
    <property type="entry name" value="Transposase_17_sf"/>
</dbReference>
<reference evidence="3" key="1">
    <citation type="submission" date="2021-01" db="EMBL/GenBank/DDBJ databases">
        <title>Modified the classification status of verrucomicrobia.</title>
        <authorList>
            <person name="Feng X."/>
        </authorList>
    </citation>
    <scope>NUCLEOTIDE SEQUENCE</scope>
    <source>
        <strain evidence="3">_KCTC 22039</strain>
    </source>
</reference>
<feature type="domain" description="Transposase IS200-like" evidence="2">
    <location>
        <begin position="13"/>
        <end position="184"/>
    </location>
</feature>
<dbReference type="Proteomes" id="UP000624703">
    <property type="component" value="Unassembled WGS sequence"/>
</dbReference>
<organism evidence="3 4">
    <name type="scientific">Persicirhabdus sediminis</name>
    <dbReference type="NCBI Taxonomy" id="454144"/>
    <lineage>
        <taxon>Bacteria</taxon>
        <taxon>Pseudomonadati</taxon>
        <taxon>Verrucomicrobiota</taxon>
        <taxon>Verrucomicrobiia</taxon>
        <taxon>Verrucomicrobiales</taxon>
        <taxon>Verrucomicrobiaceae</taxon>
        <taxon>Persicirhabdus</taxon>
    </lineage>
</organism>
<dbReference type="AlphaFoldDB" id="A0A8J7MGK8"/>
<dbReference type="PANTHER" id="PTHR34322">
    <property type="entry name" value="TRANSPOSASE, Y1_TNP DOMAIN-CONTAINING"/>
    <property type="match status" value="1"/>
</dbReference>
<comment type="caution">
    <text evidence="3">The sequence shown here is derived from an EMBL/GenBank/DDBJ whole genome shotgun (WGS) entry which is preliminary data.</text>
</comment>
<dbReference type="SMART" id="SM01321">
    <property type="entry name" value="Y1_Tnp"/>
    <property type="match status" value="1"/>
</dbReference>
<dbReference type="Pfam" id="PF01797">
    <property type="entry name" value="Y1_Tnp"/>
    <property type="match status" value="1"/>
</dbReference>
<dbReference type="EMBL" id="JAENIM010000045">
    <property type="protein sequence ID" value="MBK1792413.1"/>
    <property type="molecule type" value="Genomic_DNA"/>
</dbReference>
<feature type="compositionally biased region" description="Basic residues" evidence="1">
    <location>
        <begin position="341"/>
        <end position="350"/>
    </location>
</feature>
<feature type="region of interest" description="Disordered" evidence="1">
    <location>
        <begin position="340"/>
        <end position="372"/>
    </location>
</feature>
<sequence>MATARYLSPYRKYRSAVYHCISRVVDKNFIMGDAECLHFVSLMRKCETFYGIKILSYCVMSNHFHLLLEVPKEQEVQISDDEFLRRVKALYSANYYAEVEQIFYNLLASQADDNSRVAADNFKRQFTSRMNNLGNFMKSLKQRFSSWYNRKNEREGYLWSARYISVLVQAGYIARIMSTYIDLNPVRAGIAEKPEDYRWCSYSAALAGDKRAQRGLSRVLWLKDEMPNSAAENSPWLEEESRHYWTQGSADRYRVLLYADAEETFKEILNRDGKWVKSQVRKGISREEIEKVAASNGQLSMASMLRHKVSHFSRGLVIGSQLFLDDVFLQTKEYFGEKRTSGARKLRSKQWSKSPKTIHAMRDIQVEPPPPS</sequence>
<accession>A0A8J7MGK8</accession>
<evidence type="ECO:0000256" key="1">
    <source>
        <dbReference type="SAM" id="MobiDB-lite"/>
    </source>
</evidence>
<evidence type="ECO:0000313" key="4">
    <source>
        <dbReference type="Proteomes" id="UP000624703"/>
    </source>
</evidence>
<protein>
    <submittedName>
        <fullName evidence="3">Transposase</fullName>
    </submittedName>
</protein>
<evidence type="ECO:0000313" key="3">
    <source>
        <dbReference type="EMBL" id="MBK1792413.1"/>
    </source>
</evidence>
<dbReference type="SUPFAM" id="SSF143422">
    <property type="entry name" value="Transposase IS200-like"/>
    <property type="match status" value="1"/>
</dbReference>
<dbReference type="GO" id="GO:0003677">
    <property type="term" value="F:DNA binding"/>
    <property type="evidence" value="ECO:0007669"/>
    <property type="project" value="InterPro"/>
</dbReference>
<dbReference type="GO" id="GO:0004803">
    <property type="term" value="F:transposase activity"/>
    <property type="evidence" value="ECO:0007669"/>
    <property type="project" value="InterPro"/>
</dbReference>
<proteinExistence type="predicted"/>
<dbReference type="InterPro" id="IPR002686">
    <property type="entry name" value="Transposase_17"/>
</dbReference>
<dbReference type="GO" id="GO:0006313">
    <property type="term" value="P:DNA transposition"/>
    <property type="evidence" value="ECO:0007669"/>
    <property type="project" value="InterPro"/>
</dbReference>
<keyword evidence="4" id="KW-1185">Reference proteome</keyword>
<gene>
    <name evidence="3" type="ORF">JIN82_14715</name>
</gene>
<dbReference type="PANTHER" id="PTHR34322:SF2">
    <property type="entry name" value="TRANSPOSASE IS200-LIKE DOMAIN-CONTAINING PROTEIN"/>
    <property type="match status" value="1"/>
</dbReference>
<dbReference type="Gene3D" id="3.30.70.1290">
    <property type="entry name" value="Transposase IS200-like"/>
    <property type="match status" value="1"/>
</dbReference>
<name>A0A8J7MGK8_9BACT</name>
<evidence type="ECO:0000259" key="2">
    <source>
        <dbReference type="SMART" id="SM01321"/>
    </source>
</evidence>